<gene>
    <name evidence="2" type="ORF">IV64_GL002709</name>
</gene>
<sequence>MKQVIKKLALVMAGILLTNCLTVFVPATIRAEQVGTTSVNASHVQSKRWSESKISKYLDQKSDFFIKHGMRLQGAEIDDKGTTLVSTKKLKDNRHLEYITMMQNGSANLTTRIILYKNKSKVSWIDVQSHIATTKNGLPELVSHVSGKTKTYTTPLTNGHTSFVPAIPVIAGVGASLGPIGWAVVGGVAAASAGLAAYRYYENSKTYVVRTPVRSKKKSYSSAKVRHAAKSMTKASAHYRAARHSISKVKYHTGSRLSVKSISKINFAFKSIRMGNVNIGNLGIRKLNIPNINLKIKPIHIGKINFDIKPIHVLSRKEARALNKITLELKKTDVSLKESKTRLSNYNFKALANMKFDMPILKTTKVAVNPFKLDAKAGKITISGRISAPGTVSLYVTGQPILTKKTNRDFSFTIDKQNVLTSDKTLFGSSISLTASGTGSKKVSYFSSPDLNINLDKQGSLIGDANFKKAIIESIPTVTPKINKFSPGKKVRITGTATPKARIFITKGGKQYHGTANAKGKYSVPVGRVKSGGYVEVVSQLPNTFKINYSRSRTAKKRANKKSDKANIRQTSHSFGKNSEAKYNGKTGHYRVDAEPDSKKIQVQFNEVEFKKLDTRIPLQEAKKPEGDLIIYLKSVFGKNIKDYKKLAGYVKKALDYLYK</sequence>
<evidence type="ECO:0008006" key="4">
    <source>
        <dbReference type="Google" id="ProtNLM"/>
    </source>
</evidence>
<keyword evidence="1" id="KW-0732">Signal</keyword>
<protein>
    <recommendedName>
        <fullName evidence="4">Bacterial Ig domain-containing protein</fullName>
    </recommendedName>
</protein>
<dbReference type="STRING" id="942150.IV64_GL002709"/>
<dbReference type="EMBL" id="JQCL01000057">
    <property type="protein sequence ID" value="KRO11013.1"/>
    <property type="molecule type" value="Genomic_DNA"/>
</dbReference>
<reference evidence="2 3" key="1">
    <citation type="journal article" date="2015" name="Genome Announc.">
        <title>Expanding the biotechnology potential of lactobacilli through comparative genomics of 213 strains and associated genera.</title>
        <authorList>
            <person name="Sun Z."/>
            <person name="Harris H.M."/>
            <person name="McCann A."/>
            <person name="Guo C."/>
            <person name="Argimon S."/>
            <person name="Zhang W."/>
            <person name="Yang X."/>
            <person name="Jeffery I.B."/>
            <person name="Cooney J.C."/>
            <person name="Kagawa T.F."/>
            <person name="Liu W."/>
            <person name="Song Y."/>
            <person name="Salvetti E."/>
            <person name="Wrobel A."/>
            <person name="Rasinkangas P."/>
            <person name="Parkhill J."/>
            <person name="Rea M.C."/>
            <person name="O'Sullivan O."/>
            <person name="Ritari J."/>
            <person name="Douillard F.P."/>
            <person name="Paul Ross R."/>
            <person name="Yang R."/>
            <person name="Briner A.E."/>
            <person name="Felis G.E."/>
            <person name="de Vos W.M."/>
            <person name="Barrangou R."/>
            <person name="Klaenhammer T.R."/>
            <person name="Caufield P.W."/>
            <person name="Cui Y."/>
            <person name="Zhang H."/>
            <person name="O'Toole P.W."/>
        </authorList>
    </citation>
    <scope>NUCLEOTIDE SEQUENCE [LARGE SCALE GENOMIC DNA]</scope>
    <source>
        <strain evidence="2 3">LMG 26013</strain>
    </source>
</reference>
<accession>A0A0R2MB74</accession>
<feature type="chain" id="PRO_5039448620" description="Bacterial Ig domain-containing protein" evidence="1">
    <location>
        <begin position="24"/>
        <end position="660"/>
    </location>
</feature>
<feature type="signal peptide" evidence="1">
    <location>
        <begin position="1"/>
        <end position="23"/>
    </location>
</feature>
<evidence type="ECO:0000256" key="1">
    <source>
        <dbReference type="SAM" id="SignalP"/>
    </source>
</evidence>
<dbReference type="Gene3D" id="2.60.40.10">
    <property type="entry name" value="Immunoglobulins"/>
    <property type="match status" value="1"/>
</dbReference>
<dbReference type="AlphaFoldDB" id="A0A0R2MB74"/>
<organism evidence="2 3">
    <name type="scientific">Lactiplantibacillus xiangfangensis</name>
    <dbReference type="NCBI Taxonomy" id="942150"/>
    <lineage>
        <taxon>Bacteria</taxon>
        <taxon>Bacillati</taxon>
        <taxon>Bacillota</taxon>
        <taxon>Bacilli</taxon>
        <taxon>Lactobacillales</taxon>
        <taxon>Lactobacillaceae</taxon>
        <taxon>Lactiplantibacillus</taxon>
    </lineage>
</organism>
<dbReference type="Proteomes" id="UP000051783">
    <property type="component" value="Unassembled WGS sequence"/>
</dbReference>
<dbReference type="PATRIC" id="fig|942150.3.peg.2821"/>
<dbReference type="InterPro" id="IPR013783">
    <property type="entry name" value="Ig-like_fold"/>
</dbReference>
<name>A0A0R2MB74_9LACO</name>
<evidence type="ECO:0000313" key="3">
    <source>
        <dbReference type="Proteomes" id="UP000051783"/>
    </source>
</evidence>
<evidence type="ECO:0000313" key="2">
    <source>
        <dbReference type="EMBL" id="KRO11013.1"/>
    </source>
</evidence>
<dbReference type="RefSeq" id="WP_057706528.1">
    <property type="nucleotide sequence ID" value="NZ_JQCL01000057.1"/>
</dbReference>
<comment type="caution">
    <text evidence="2">The sequence shown here is derived from an EMBL/GenBank/DDBJ whole genome shotgun (WGS) entry which is preliminary data.</text>
</comment>
<proteinExistence type="predicted"/>
<keyword evidence="3" id="KW-1185">Reference proteome</keyword>